<dbReference type="GO" id="GO:0016763">
    <property type="term" value="F:pentosyltransferase activity"/>
    <property type="evidence" value="ECO:0007669"/>
    <property type="project" value="TreeGrafter"/>
</dbReference>
<sequence>MLKLHSKKMKFRIDKIWLLILFTTFIRIFIALTLDFGNDEVYYWTYARHLDWNYFDHPPVVAWLIRLTTLNLSLHNELSARFGAILSSAICTFIIYKTGVLIHNKRSGWYAALLYSASFYCSIIAGAFILPDSPQMVFWLLGLLILIKIDKSTINESKNSLLWICFGIVTGLCIMCKVHGVFLWLAVALYAVIWSPAWWRNPWMYLSGIITLLIISPIVIWNFQNHFITYAYHGARVAPTSGFNPIAFFREIFGELFYNNPFVFLLAWGAVWSWHKSRLVIAKKELGLLICYSLPLIVTLFFLASFRTTLPHWSGPAYSVLILIIAVKLTNYTNRKANRIVICSLGFYLVIVVAGLLMVNFYPGTLSPSNDPKIVGKGDVTLDLYGWEDAGQQFEKLYQNDIKKGRILGHEPIIINKWFPAAHIDFYLASMTKQQTYGIGPIFDLHQYYFYNKYHQKPIKGADAYYITSSNMFSQQDIDFNKAYFEKIEDPVFLPIKRNGKICKNLVIYKLRRFKGF</sequence>
<dbReference type="Pfam" id="PF13231">
    <property type="entry name" value="PMT_2"/>
    <property type="match status" value="1"/>
</dbReference>
<evidence type="ECO:0000256" key="5">
    <source>
        <dbReference type="ARBA" id="ARBA00022692"/>
    </source>
</evidence>
<feature type="transmembrane region" description="Helical" evidence="8">
    <location>
        <begin position="341"/>
        <end position="362"/>
    </location>
</feature>
<accession>A0A4V5PE44</accession>
<evidence type="ECO:0000313" key="11">
    <source>
        <dbReference type="Proteomes" id="UP000309594"/>
    </source>
</evidence>
<dbReference type="EMBL" id="SWDX01000002">
    <property type="protein sequence ID" value="TKC63576.1"/>
    <property type="molecule type" value="Genomic_DNA"/>
</dbReference>
<reference evidence="10 11" key="1">
    <citation type="submission" date="2019-04" db="EMBL/GenBank/DDBJ databases">
        <title>Pedobacter sp. RP-1-16 sp. nov., isolated from Arctic soil.</title>
        <authorList>
            <person name="Dahal R.H."/>
            <person name="Kim D.-U."/>
        </authorList>
    </citation>
    <scope>NUCLEOTIDE SEQUENCE [LARGE SCALE GENOMIC DNA]</scope>
    <source>
        <strain evidence="10 11">RP-1-16</strain>
    </source>
</reference>
<keyword evidence="5 8" id="KW-0812">Transmembrane</keyword>
<dbReference type="GO" id="GO:0005886">
    <property type="term" value="C:plasma membrane"/>
    <property type="evidence" value="ECO:0007669"/>
    <property type="project" value="UniProtKB-SubCell"/>
</dbReference>
<evidence type="ECO:0000256" key="4">
    <source>
        <dbReference type="ARBA" id="ARBA00022679"/>
    </source>
</evidence>
<evidence type="ECO:0000259" key="9">
    <source>
        <dbReference type="Pfam" id="PF13231"/>
    </source>
</evidence>
<feature type="transmembrane region" description="Helical" evidence="8">
    <location>
        <begin position="161"/>
        <end position="191"/>
    </location>
</feature>
<dbReference type="InterPro" id="IPR038731">
    <property type="entry name" value="RgtA/B/C-like"/>
</dbReference>
<comment type="subcellular location">
    <subcellularLocation>
        <location evidence="1">Cell membrane</location>
        <topology evidence="1">Multi-pass membrane protein</topology>
    </subcellularLocation>
</comment>
<organism evidence="10 11">
    <name type="scientific">Pedobacter hiemivivus</name>
    <dbReference type="NCBI Taxonomy" id="2530454"/>
    <lineage>
        <taxon>Bacteria</taxon>
        <taxon>Pseudomonadati</taxon>
        <taxon>Bacteroidota</taxon>
        <taxon>Sphingobacteriia</taxon>
        <taxon>Sphingobacteriales</taxon>
        <taxon>Sphingobacteriaceae</taxon>
        <taxon>Pedobacter</taxon>
    </lineage>
</organism>
<dbReference type="GO" id="GO:0009103">
    <property type="term" value="P:lipopolysaccharide biosynthetic process"/>
    <property type="evidence" value="ECO:0007669"/>
    <property type="project" value="UniProtKB-ARBA"/>
</dbReference>
<evidence type="ECO:0000256" key="2">
    <source>
        <dbReference type="ARBA" id="ARBA00022475"/>
    </source>
</evidence>
<keyword evidence="4 10" id="KW-0808">Transferase</keyword>
<evidence type="ECO:0000256" key="8">
    <source>
        <dbReference type="SAM" id="Phobius"/>
    </source>
</evidence>
<keyword evidence="3" id="KW-0328">Glycosyltransferase</keyword>
<feature type="transmembrane region" description="Helical" evidence="8">
    <location>
        <begin position="78"/>
        <end position="96"/>
    </location>
</feature>
<evidence type="ECO:0000256" key="7">
    <source>
        <dbReference type="ARBA" id="ARBA00023136"/>
    </source>
</evidence>
<keyword evidence="7 8" id="KW-0472">Membrane</keyword>
<dbReference type="PANTHER" id="PTHR33908">
    <property type="entry name" value="MANNOSYLTRANSFERASE YKCB-RELATED"/>
    <property type="match status" value="1"/>
</dbReference>
<dbReference type="PANTHER" id="PTHR33908:SF11">
    <property type="entry name" value="MEMBRANE PROTEIN"/>
    <property type="match status" value="1"/>
</dbReference>
<dbReference type="AlphaFoldDB" id="A0A4V5PE44"/>
<dbReference type="InterPro" id="IPR050297">
    <property type="entry name" value="LipidA_mod_glycosyltrf_83"/>
</dbReference>
<gene>
    <name evidence="10" type="ORF">FBD94_04245</name>
</gene>
<evidence type="ECO:0000256" key="1">
    <source>
        <dbReference type="ARBA" id="ARBA00004651"/>
    </source>
</evidence>
<comment type="caution">
    <text evidence="10">The sequence shown here is derived from an EMBL/GenBank/DDBJ whole genome shotgun (WGS) entry which is preliminary data.</text>
</comment>
<evidence type="ECO:0000256" key="6">
    <source>
        <dbReference type="ARBA" id="ARBA00022989"/>
    </source>
</evidence>
<evidence type="ECO:0000313" key="10">
    <source>
        <dbReference type="EMBL" id="TKC63576.1"/>
    </source>
</evidence>
<name>A0A4V5PE44_9SPHI</name>
<feature type="domain" description="Glycosyltransferase RgtA/B/C/D-like" evidence="9">
    <location>
        <begin position="56"/>
        <end position="221"/>
    </location>
</feature>
<feature type="transmembrane region" description="Helical" evidence="8">
    <location>
        <begin position="16"/>
        <end position="34"/>
    </location>
</feature>
<feature type="transmembrane region" description="Helical" evidence="8">
    <location>
        <begin position="312"/>
        <end position="329"/>
    </location>
</feature>
<dbReference type="Proteomes" id="UP000309594">
    <property type="component" value="Unassembled WGS sequence"/>
</dbReference>
<proteinExistence type="predicted"/>
<feature type="transmembrane region" description="Helical" evidence="8">
    <location>
        <begin position="286"/>
        <end position="306"/>
    </location>
</feature>
<keyword evidence="6 8" id="KW-1133">Transmembrane helix</keyword>
<protein>
    <submittedName>
        <fullName evidence="10">Glycosyltransferase family 39 protein</fullName>
    </submittedName>
</protein>
<feature type="transmembrane region" description="Helical" evidence="8">
    <location>
        <begin position="256"/>
        <end position="274"/>
    </location>
</feature>
<evidence type="ECO:0000256" key="3">
    <source>
        <dbReference type="ARBA" id="ARBA00022676"/>
    </source>
</evidence>
<keyword evidence="2" id="KW-1003">Cell membrane</keyword>
<feature type="transmembrane region" description="Helical" evidence="8">
    <location>
        <begin position="203"/>
        <end position="223"/>
    </location>
</feature>
<feature type="transmembrane region" description="Helical" evidence="8">
    <location>
        <begin position="108"/>
        <end position="130"/>
    </location>
</feature>